<name>A0A449H029_NOCFR</name>
<evidence type="ECO:0000313" key="3">
    <source>
        <dbReference type="EMBL" id="VFA84386.1"/>
    </source>
</evidence>
<dbReference type="SUPFAM" id="SSF52499">
    <property type="entry name" value="Isochorismatase-like hydrolases"/>
    <property type="match status" value="1"/>
</dbReference>
<dbReference type="Gene3D" id="3.40.50.850">
    <property type="entry name" value="Isochorismatase-like"/>
    <property type="match status" value="1"/>
</dbReference>
<proteinExistence type="predicted"/>
<dbReference type="InterPro" id="IPR050272">
    <property type="entry name" value="Isochorismatase-like_hydrls"/>
</dbReference>
<dbReference type="AlphaFoldDB" id="A0A449H029"/>
<gene>
    <name evidence="3" type="ORF">NCTC1935_02215</name>
</gene>
<sequence>MSNNDPDELPALYASRGFTTRVGFGERAAVLTVDLFRAFTDPASPLYLPVDPVVDSTASLLGHARARGIPVIHTVVQYSSPAEAPTLIRKNPVLGRLTAGSDFLEVEPRLKPVDSDIVITKYGASAFFNSTLQPTLTGLGIDTLIITGIATSGCVRATAVDAIQHGYRPIVPRECVGDRFDTAHQVSLAEIDAKYADVEALADVITLLETEQEPQQ</sequence>
<evidence type="ECO:0000259" key="2">
    <source>
        <dbReference type="Pfam" id="PF00857"/>
    </source>
</evidence>
<dbReference type="InterPro" id="IPR000868">
    <property type="entry name" value="Isochorismatase-like_dom"/>
</dbReference>
<dbReference type="EMBL" id="CAACYE010000005">
    <property type="protein sequence ID" value="VFA84386.1"/>
    <property type="molecule type" value="Genomic_DNA"/>
</dbReference>
<reference evidence="3" key="1">
    <citation type="submission" date="2019-02" db="EMBL/GenBank/DDBJ databases">
        <authorList>
            <consortium name="Pathogen Informatics"/>
        </authorList>
    </citation>
    <scope>NUCLEOTIDE SEQUENCE</scope>
    <source>
        <strain evidence="3">3012STDY6733949</strain>
    </source>
</reference>
<dbReference type="RefSeq" id="WP_137353109.1">
    <property type="nucleotide sequence ID" value="NZ_CAACYE020000001.1"/>
</dbReference>
<dbReference type="EC" id="3.5.1.59" evidence="3"/>
<accession>A0A449H029</accession>
<evidence type="ECO:0000256" key="1">
    <source>
        <dbReference type="ARBA" id="ARBA00022801"/>
    </source>
</evidence>
<dbReference type="GO" id="GO:0050127">
    <property type="term" value="F:N-carbamoylsarcosine amidase activity"/>
    <property type="evidence" value="ECO:0007669"/>
    <property type="project" value="UniProtKB-EC"/>
</dbReference>
<dbReference type="PANTHER" id="PTHR43540:SF1">
    <property type="entry name" value="ISOCHORISMATASE HYDROLASE"/>
    <property type="match status" value="1"/>
</dbReference>
<feature type="domain" description="Isochorismatase-like" evidence="2">
    <location>
        <begin position="29"/>
        <end position="200"/>
    </location>
</feature>
<dbReference type="PANTHER" id="PTHR43540">
    <property type="entry name" value="PEROXYUREIDOACRYLATE/UREIDOACRYLATE AMIDOHYDROLASE-RELATED"/>
    <property type="match status" value="1"/>
</dbReference>
<organism evidence="3">
    <name type="scientific">Nocardia farcinica</name>
    <dbReference type="NCBI Taxonomy" id="37329"/>
    <lineage>
        <taxon>Bacteria</taxon>
        <taxon>Bacillati</taxon>
        <taxon>Actinomycetota</taxon>
        <taxon>Actinomycetes</taxon>
        <taxon>Mycobacteriales</taxon>
        <taxon>Nocardiaceae</taxon>
        <taxon>Nocardia</taxon>
    </lineage>
</organism>
<dbReference type="Pfam" id="PF00857">
    <property type="entry name" value="Isochorismatase"/>
    <property type="match status" value="1"/>
</dbReference>
<dbReference type="InterPro" id="IPR036380">
    <property type="entry name" value="Isochorismatase-like_sf"/>
</dbReference>
<keyword evidence="1 3" id="KW-0378">Hydrolase</keyword>
<protein>
    <submittedName>
        <fullName evidence="3">N-carbamoylsarcosine amidase</fullName>
        <ecNumber evidence="3">3.5.1.59</ecNumber>
    </submittedName>
</protein>